<name>A0ABM7ZIU5_9BACT</name>
<dbReference type="Proteomes" id="UP001062263">
    <property type="component" value="Chromosome"/>
</dbReference>
<keyword evidence="2" id="KW-0732">Signal</keyword>
<feature type="region of interest" description="Disordered" evidence="1">
    <location>
        <begin position="140"/>
        <end position="198"/>
    </location>
</feature>
<keyword evidence="4" id="KW-1185">Reference proteome</keyword>
<feature type="chain" id="PRO_5045353261" description="Tetratricopeptide repeat protein" evidence="2">
    <location>
        <begin position="23"/>
        <end position="198"/>
    </location>
</feature>
<protein>
    <recommendedName>
        <fullName evidence="5">Tetratricopeptide repeat protein</fullName>
    </recommendedName>
</protein>
<feature type="compositionally biased region" description="Low complexity" evidence="1">
    <location>
        <begin position="140"/>
        <end position="151"/>
    </location>
</feature>
<evidence type="ECO:0008006" key="5">
    <source>
        <dbReference type="Google" id="ProtNLM"/>
    </source>
</evidence>
<evidence type="ECO:0000313" key="3">
    <source>
        <dbReference type="EMBL" id="BDL44682.1"/>
    </source>
</evidence>
<dbReference type="RefSeq" id="WP_215433813.1">
    <property type="nucleotide sequence ID" value="NZ_AP025943.1"/>
</dbReference>
<sequence length="198" mass="21850">MKTRLLPCTLACMLMTAMPGFSGPEDDFYEANLTLTRAGRLEKEGDFKGALESSKKAARLLQALKQSFPDWNPSWIASKLENASQIRERVELLAQKAPEPKKEDHSLKPGEWRDVTFERAYKAHEQQQLAVRQVPPAPVAAPVSVSSPAASQRIAPSGRRAEVRIVQPPASVVPRRAPEPTRVPPPRSDHGGRFRIGG</sequence>
<evidence type="ECO:0000256" key="2">
    <source>
        <dbReference type="SAM" id="SignalP"/>
    </source>
</evidence>
<gene>
    <name evidence="3" type="ORF">Abiwalacus_22560</name>
</gene>
<feature type="signal peptide" evidence="2">
    <location>
        <begin position="1"/>
        <end position="22"/>
    </location>
</feature>
<proteinExistence type="predicted"/>
<evidence type="ECO:0000256" key="1">
    <source>
        <dbReference type="SAM" id="MobiDB-lite"/>
    </source>
</evidence>
<accession>A0ABM7ZIU5</accession>
<reference evidence="3" key="1">
    <citation type="submission" date="2022-06" db="EMBL/GenBank/DDBJ databases">
        <title>Akkermansia biwalacus sp. nov., an anaerobic mucin-degrading bacterium isolated from human intestine.</title>
        <authorList>
            <person name="Kobayashi Y."/>
            <person name="Inoue S."/>
            <person name="Kawahara T."/>
            <person name="Kohda N."/>
        </authorList>
    </citation>
    <scope>NUCLEOTIDE SEQUENCE</scope>
    <source>
        <strain evidence="3">WON2089</strain>
    </source>
</reference>
<dbReference type="EMBL" id="AP025943">
    <property type="protein sequence ID" value="BDL44682.1"/>
    <property type="molecule type" value="Genomic_DNA"/>
</dbReference>
<evidence type="ECO:0000313" key="4">
    <source>
        <dbReference type="Proteomes" id="UP001062263"/>
    </source>
</evidence>
<organism evidence="3 4">
    <name type="scientific">Akkermansia biwaensis</name>
    <dbReference type="NCBI Taxonomy" id="2946555"/>
    <lineage>
        <taxon>Bacteria</taxon>
        <taxon>Pseudomonadati</taxon>
        <taxon>Verrucomicrobiota</taxon>
        <taxon>Verrucomicrobiia</taxon>
        <taxon>Verrucomicrobiales</taxon>
        <taxon>Akkermansiaceae</taxon>
        <taxon>Akkermansia</taxon>
    </lineage>
</organism>